<dbReference type="HAMAP" id="MF_00296">
    <property type="entry name" value="MetX_acyltransf"/>
    <property type="match status" value="1"/>
</dbReference>
<accession>A0A381PTE2</accession>
<sequence>MCLHRFDPACGCYINAAKEGINETCLAFAGRFFFEMNNKDSVGIVEPSSVSFKDPLRLECGKELKGFELVYETYGKLNNENSNAVLICHALSGNHHAAGYHKDSEKRAGWWDSLIGPNKAIDTNKYFVVSPNNLGGCHGTTGPKSINPDTNKFFGPNFPVLTVRDWTNSQAMLADHLNIKAWHAVIGGSLGGMQALDWSMAYPERIKKAGVIAAAPKLSAQNIAFNEVARQAITSDPDYQEGNYLLENTSPKSGLRLARMVGHITYLSDESMKSKFGRELKEEKLGFGFDAEFQVESYLRHQGDVFSDTFDANTYLLMTKVLDYFDPADEFNGDLINAFEPILAQVLVLSFSSDWRFSPSRSKEITDALIGAKKKVSHIEIESSLGHDSFLFPEERYVEVLKAFLGSPS</sequence>
<evidence type="ECO:0000256" key="4">
    <source>
        <dbReference type="ARBA" id="ARBA00022679"/>
    </source>
</evidence>
<keyword evidence="5" id="KW-0486">Methionine biosynthesis</keyword>
<dbReference type="SUPFAM" id="SSF53474">
    <property type="entry name" value="alpha/beta-Hydrolases"/>
    <property type="match status" value="1"/>
</dbReference>
<name>A0A381PTE2_9ZZZZ</name>
<evidence type="ECO:0000256" key="1">
    <source>
        <dbReference type="ARBA" id="ARBA00011738"/>
    </source>
</evidence>
<evidence type="ECO:0000259" key="7">
    <source>
        <dbReference type="Pfam" id="PF00561"/>
    </source>
</evidence>
<evidence type="ECO:0000256" key="2">
    <source>
        <dbReference type="ARBA" id="ARBA00022490"/>
    </source>
</evidence>
<dbReference type="EMBL" id="UINC01001059">
    <property type="protein sequence ID" value="SUZ69307.1"/>
    <property type="molecule type" value="Genomic_DNA"/>
</dbReference>
<dbReference type="GO" id="GO:0009086">
    <property type="term" value="P:methionine biosynthetic process"/>
    <property type="evidence" value="ECO:0007669"/>
    <property type="project" value="UniProtKB-KW"/>
</dbReference>
<dbReference type="GO" id="GO:0004414">
    <property type="term" value="F:homoserine O-acetyltransferase activity"/>
    <property type="evidence" value="ECO:0007669"/>
    <property type="project" value="TreeGrafter"/>
</dbReference>
<comment type="subunit">
    <text evidence="1">Homodimer.</text>
</comment>
<dbReference type="NCBIfam" id="NF001209">
    <property type="entry name" value="PRK00175.1"/>
    <property type="match status" value="1"/>
</dbReference>
<keyword evidence="4" id="KW-0808">Transferase</keyword>
<evidence type="ECO:0000313" key="8">
    <source>
        <dbReference type="EMBL" id="SUZ69307.1"/>
    </source>
</evidence>
<dbReference type="GO" id="GO:0009092">
    <property type="term" value="P:homoserine metabolic process"/>
    <property type="evidence" value="ECO:0007669"/>
    <property type="project" value="TreeGrafter"/>
</dbReference>
<evidence type="ECO:0000256" key="6">
    <source>
        <dbReference type="ARBA" id="ARBA00023315"/>
    </source>
</evidence>
<dbReference type="PIRSF" id="PIRSF000443">
    <property type="entry name" value="Homoser_Ac_trans"/>
    <property type="match status" value="1"/>
</dbReference>
<organism evidence="8">
    <name type="scientific">marine metagenome</name>
    <dbReference type="NCBI Taxonomy" id="408172"/>
    <lineage>
        <taxon>unclassified sequences</taxon>
        <taxon>metagenomes</taxon>
        <taxon>ecological metagenomes</taxon>
    </lineage>
</organism>
<dbReference type="NCBIfam" id="TIGR01392">
    <property type="entry name" value="homoserO_Ac_trn"/>
    <property type="match status" value="1"/>
</dbReference>
<keyword evidence="3" id="KW-0028">Amino-acid biosynthesis</keyword>
<dbReference type="Pfam" id="PF00561">
    <property type="entry name" value="Abhydrolase_1"/>
    <property type="match status" value="1"/>
</dbReference>
<dbReference type="InterPro" id="IPR008220">
    <property type="entry name" value="HAT_MetX-like"/>
</dbReference>
<proteinExistence type="inferred from homology"/>
<dbReference type="InterPro" id="IPR029058">
    <property type="entry name" value="AB_hydrolase_fold"/>
</dbReference>
<dbReference type="Gene3D" id="3.40.50.1820">
    <property type="entry name" value="alpha/beta hydrolase"/>
    <property type="match status" value="1"/>
</dbReference>
<dbReference type="Gene3D" id="1.10.1740.110">
    <property type="match status" value="1"/>
</dbReference>
<dbReference type="AlphaFoldDB" id="A0A381PTE2"/>
<keyword evidence="6" id="KW-0012">Acyltransferase</keyword>
<dbReference type="PANTHER" id="PTHR32268">
    <property type="entry name" value="HOMOSERINE O-ACETYLTRANSFERASE"/>
    <property type="match status" value="1"/>
</dbReference>
<evidence type="ECO:0000256" key="3">
    <source>
        <dbReference type="ARBA" id="ARBA00022605"/>
    </source>
</evidence>
<protein>
    <recommendedName>
        <fullName evidence="7">AB hydrolase-1 domain-containing protein</fullName>
    </recommendedName>
</protein>
<dbReference type="InterPro" id="IPR000073">
    <property type="entry name" value="AB_hydrolase_1"/>
</dbReference>
<gene>
    <name evidence="8" type="ORF">METZ01_LOCUS22161</name>
</gene>
<reference evidence="8" key="1">
    <citation type="submission" date="2018-05" db="EMBL/GenBank/DDBJ databases">
        <authorList>
            <person name="Lanie J.A."/>
            <person name="Ng W.-L."/>
            <person name="Kazmierczak K.M."/>
            <person name="Andrzejewski T.M."/>
            <person name="Davidsen T.M."/>
            <person name="Wayne K.J."/>
            <person name="Tettelin H."/>
            <person name="Glass J.I."/>
            <person name="Rusch D."/>
            <person name="Podicherti R."/>
            <person name="Tsui H.-C.T."/>
            <person name="Winkler M.E."/>
        </authorList>
    </citation>
    <scope>NUCLEOTIDE SEQUENCE</scope>
</reference>
<dbReference type="PANTHER" id="PTHR32268:SF11">
    <property type="entry name" value="HOMOSERINE O-ACETYLTRANSFERASE"/>
    <property type="match status" value="1"/>
</dbReference>
<evidence type="ECO:0000256" key="5">
    <source>
        <dbReference type="ARBA" id="ARBA00023167"/>
    </source>
</evidence>
<keyword evidence="2" id="KW-0963">Cytoplasm</keyword>
<feature type="domain" description="AB hydrolase-1" evidence="7">
    <location>
        <begin position="83"/>
        <end position="373"/>
    </location>
</feature>
<dbReference type="FunFam" id="1.10.1740.110:FF:000001">
    <property type="entry name" value="Homoserine O-acetyltransferase"/>
    <property type="match status" value="1"/>
</dbReference>